<dbReference type="PROSITE" id="PS50096">
    <property type="entry name" value="IQ"/>
    <property type="match status" value="1"/>
</dbReference>
<keyword evidence="8" id="KW-0464">Manganese</keyword>
<proteinExistence type="inferred from homology"/>
<feature type="domain" description="EF-hand" evidence="11">
    <location>
        <begin position="467"/>
        <end position="502"/>
    </location>
</feature>
<comment type="caution">
    <text evidence="12">The sequence shown here is derived from an EMBL/GenBank/DDBJ whole genome shotgun (WGS) entry which is preliminary data.</text>
</comment>
<evidence type="ECO:0000256" key="4">
    <source>
        <dbReference type="ARBA" id="ARBA00022723"/>
    </source>
</evidence>
<dbReference type="Gene3D" id="3.60.21.10">
    <property type="match status" value="1"/>
</dbReference>
<dbReference type="SUPFAM" id="SSF47473">
    <property type="entry name" value="EF-hand"/>
    <property type="match status" value="1"/>
</dbReference>
<evidence type="ECO:0000313" key="12">
    <source>
        <dbReference type="EMBL" id="RNA30311.1"/>
    </source>
</evidence>
<comment type="similarity">
    <text evidence="2">Belongs to the PPP phosphatase family.</text>
</comment>
<dbReference type="SMART" id="SM00156">
    <property type="entry name" value="PP2Ac"/>
    <property type="match status" value="1"/>
</dbReference>
<dbReference type="GO" id="GO:0005506">
    <property type="term" value="F:iron ion binding"/>
    <property type="evidence" value="ECO:0007669"/>
    <property type="project" value="InterPro"/>
</dbReference>
<dbReference type="Pfam" id="PF08321">
    <property type="entry name" value="PPP5"/>
    <property type="match status" value="1"/>
</dbReference>
<dbReference type="PANTHER" id="PTHR45668">
    <property type="entry name" value="SERINE/THREONINE-PROTEIN PHOSPHATASE 5-RELATED"/>
    <property type="match status" value="1"/>
</dbReference>
<dbReference type="PIRSF" id="PIRSF000912">
    <property type="entry name" value="PPEF"/>
    <property type="match status" value="1"/>
</dbReference>
<dbReference type="InterPro" id="IPR006186">
    <property type="entry name" value="Ser/Thr-sp_prot-phosphatase"/>
</dbReference>
<dbReference type="EC" id="3.1.3.16" evidence="3"/>
<accession>A0A3M7S3H8</accession>
<protein>
    <recommendedName>
        <fullName evidence="3">protein-serine/threonine phosphatase</fullName>
        <ecNumber evidence="3">3.1.3.16</ecNumber>
    </recommendedName>
</protein>
<dbReference type="PROSITE" id="PS00018">
    <property type="entry name" value="EF_HAND_1"/>
    <property type="match status" value="2"/>
</dbReference>
<dbReference type="Pfam" id="PF13499">
    <property type="entry name" value="EF-hand_7"/>
    <property type="match status" value="1"/>
</dbReference>
<evidence type="ECO:0000256" key="1">
    <source>
        <dbReference type="ARBA" id="ARBA00001936"/>
    </source>
</evidence>
<keyword evidence="7" id="KW-0106">Calcium</keyword>
<dbReference type="CDD" id="cd00051">
    <property type="entry name" value="EFh"/>
    <property type="match status" value="1"/>
</dbReference>
<feature type="domain" description="EF-hand" evidence="11">
    <location>
        <begin position="592"/>
        <end position="625"/>
    </location>
</feature>
<keyword evidence="13" id="KW-1185">Reference proteome</keyword>
<dbReference type="GO" id="GO:0004722">
    <property type="term" value="F:protein serine/threonine phosphatase activity"/>
    <property type="evidence" value="ECO:0007669"/>
    <property type="project" value="UniProtKB-EC"/>
</dbReference>
<dbReference type="InterPro" id="IPR012008">
    <property type="entry name" value="Ser/Thr-Pase_EF-hand_contain"/>
</dbReference>
<evidence type="ECO:0000256" key="3">
    <source>
        <dbReference type="ARBA" id="ARBA00013081"/>
    </source>
</evidence>
<dbReference type="GO" id="GO:0030145">
    <property type="term" value="F:manganese ion binding"/>
    <property type="evidence" value="ECO:0007669"/>
    <property type="project" value="InterPro"/>
</dbReference>
<organism evidence="12 13">
    <name type="scientific">Brachionus plicatilis</name>
    <name type="common">Marine rotifer</name>
    <name type="synonym">Brachionus muelleri</name>
    <dbReference type="NCBI Taxonomy" id="10195"/>
    <lineage>
        <taxon>Eukaryota</taxon>
        <taxon>Metazoa</taxon>
        <taxon>Spiralia</taxon>
        <taxon>Gnathifera</taxon>
        <taxon>Rotifera</taxon>
        <taxon>Eurotatoria</taxon>
        <taxon>Monogononta</taxon>
        <taxon>Pseudotrocha</taxon>
        <taxon>Ploima</taxon>
        <taxon>Brachionidae</taxon>
        <taxon>Brachionus</taxon>
    </lineage>
</organism>
<dbReference type="Gene3D" id="1.10.238.10">
    <property type="entry name" value="EF-hand"/>
    <property type="match status" value="1"/>
</dbReference>
<comment type="catalytic activity">
    <reaction evidence="9">
        <text>O-phospho-L-seryl-[protein] + H2O = L-seryl-[protein] + phosphate</text>
        <dbReference type="Rhea" id="RHEA:20629"/>
        <dbReference type="Rhea" id="RHEA-COMP:9863"/>
        <dbReference type="Rhea" id="RHEA-COMP:11604"/>
        <dbReference type="ChEBI" id="CHEBI:15377"/>
        <dbReference type="ChEBI" id="CHEBI:29999"/>
        <dbReference type="ChEBI" id="CHEBI:43474"/>
        <dbReference type="ChEBI" id="CHEBI:83421"/>
        <dbReference type="EC" id="3.1.3.16"/>
    </reaction>
</comment>
<comment type="cofactor">
    <cofactor evidence="1">
        <name>Mn(2+)</name>
        <dbReference type="ChEBI" id="CHEBI:29035"/>
    </cofactor>
</comment>
<evidence type="ECO:0000256" key="10">
    <source>
        <dbReference type="ARBA" id="ARBA00048336"/>
    </source>
</evidence>
<evidence type="ECO:0000256" key="2">
    <source>
        <dbReference type="ARBA" id="ARBA00008294"/>
    </source>
</evidence>
<dbReference type="InterPro" id="IPR004843">
    <property type="entry name" value="Calcineurin-like_PHP"/>
</dbReference>
<keyword evidence="5" id="KW-0677">Repeat</keyword>
<evidence type="ECO:0000256" key="5">
    <source>
        <dbReference type="ARBA" id="ARBA00022737"/>
    </source>
</evidence>
<dbReference type="PANTHER" id="PTHR45668:SF3">
    <property type="entry name" value="SERINE_THREONINE-PROTEIN PHOSPHATASE RDGC"/>
    <property type="match status" value="1"/>
</dbReference>
<gene>
    <name evidence="12" type="ORF">BpHYR1_050575</name>
</gene>
<evidence type="ECO:0000313" key="13">
    <source>
        <dbReference type="Proteomes" id="UP000276133"/>
    </source>
</evidence>
<comment type="catalytic activity">
    <reaction evidence="10">
        <text>O-phospho-L-threonyl-[protein] + H2O = L-threonyl-[protein] + phosphate</text>
        <dbReference type="Rhea" id="RHEA:47004"/>
        <dbReference type="Rhea" id="RHEA-COMP:11060"/>
        <dbReference type="Rhea" id="RHEA-COMP:11605"/>
        <dbReference type="ChEBI" id="CHEBI:15377"/>
        <dbReference type="ChEBI" id="CHEBI:30013"/>
        <dbReference type="ChEBI" id="CHEBI:43474"/>
        <dbReference type="ChEBI" id="CHEBI:61977"/>
        <dbReference type="EC" id="3.1.3.16"/>
    </reaction>
</comment>
<dbReference type="InterPro" id="IPR029052">
    <property type="entry name" value="Metallo-depent_PP-like"/>
</dbReference>
<dbReference type="GO" id="GO:0050906">
    <property type="term" value="P:detection of stimulus involved in sensory perception"/>
    <property type="evidence" value="ECO:0007669"/>
    <property type="project" value="InterPro"/>
</dbReference>
<dbReference type="PROSITE" id="PS50222">
    <property type="entry name" value="EF_HAND_2"/>
    <property type="match status" value="3"/>
</dbReference>
<dbReference type="EMBL" id="REGN01002102">
    <property type="protein sequence ID" value="RNA30311.1"/>
    <property type="molecule type" value="Genomic_DNA"/>
</dbReference>
<feature type="domain" description="EF-hand" evidence="11">
    <location>
        <begin position="552"/>
        <end position="587"/>
    </location>
</feature>
<dbReference type="AlphaFoldDB" id="A0A3M7S3H8"/>
<dbReference type="InterPro" id="IPR011992">
    <property type="entry name" value="EF-hand-dom_pair"/>
</dbReference>
<keyword evidence="6" id="KW-0378">Hydrolase</keyword>
<dbReference type="SMART" id="SM00054">
    <property type="entry name" value="EFh"/>
    <property type="match status" value="3"/>
</dbReference>
<dbReference type="STRING" id="10195.A0A3M7S3H8"/>
<dbReference type="OrthoDB" id="442428at2759"/>
<evidence type="ECO:0000259" key="11">
    <source>
        <dbReference type="PROSITE" id="PS50222"/>
    </source>
</evidence>
<dbReference type="InterPro" id="IPR018247">
    <property type="entry name" value="EF_Hand_1_Ca_BS"/>
</dbReference>
<dbReference type="PRINTS" id="PR00114">
    <property type="entry name" value="STPHPHTASE"/>
</dbReference>
<dbReference type="SUPFAM" id="SSF56300">
    <property type="entry name" value="Metallo-dependent phosphatases"/>
    <property type="match status" value="1"/>
</dbReference>
<dbReference type="Pfam" id="PF00149">
    <property type="entry name" value="Metallophos"/>
    <property type="match status" value="1"/>
</dbReference>
<reference evidence="12 13" key="1">
    <citation type="journal article" date="2018" name="Sci. Rep.">
        <title>Genomic signatures of local adaptation to the degree of environmental predictability in rotifers.</title>
        <authorList>
            <person name="Franch-Gras L."/>
            <person name="Hahn C."/>
            <person name="Garcia-Roger E.M."/>
            <person name="Carmona M.J."/>
            <person name="Serra M."/>
            <person name="Gomez A."/>
        </authorList>
    </citation>
    <scope>NUCLEOTIDE SEQUENCE [LARGE SCALE GENOMIC DNA]</scope>
    <source>
        <strain evidence="12">HYR1</strain>
    </source>
</reference>
<keyword evidence="4" id="KW-0479">Metal-binding</keyword>
<evidence type="ECO:0000256" key="9">
    <source>
        <dbReference type="ARBA" id="ARBA00047761"/>
    </source>
</evidence>
<dbReference type="InterPro" id="IPR002048">
    <property type="entry name" value="EF_hand_dom"/>
</dbReference>
<sequence length="625" mass="72334">MSSGRSSGANSPSSFADKAAETIQKNFRGFKDRLKAREKAAFNIQQLIEYSEEQDHLNLNKFFLRWIKLIKHTDNDEMNRYISNSIQDDFMKIREVDIKIEANYTGIHLNEEFCEADFEKLVNSFRNEQILHTRYALMIINKAIDYLKNLPNVNEINCVEDPEPENYENEFKVNVVGDLHGQFIDLYTIFDLNGLPSRKNIYLFNGDFVDRGAQQCEVLLTLLYGLVLYGGKYNSFFLNRGNHEDYGCSVRFGFKEEVMTKYCLYSKLLMKKCAQVFVLLPLMSIVYQKSIKQQINRILVVHGGISKDTDLNMIMSLQRNKYPSLDGTYSGSTDLERKEKQQMQDLLWSDPQNSFGCTFNRQRHIAKQFGPDVTEAILEKYGFSLLIRSHECKVEGYEFHHNNKCITIFSASNYCGGINKGSICIIRPKQKLEIKQFISPGSGELDKHRVELFETKAIRGLKRLVFANRNNIREHFKKLDPKNTGYLSLSDWSMALTKAMGVEKIPWLRYRDKLVDYNPKKNMVKYESSFDNCDILYTFTTEHNDINDALARYKETLVALFNLIDDNHSGTINLQEFANACKIIFLDQNEAISDEAIKSMIEAMDTNKDGKIDLAEFTQAFIIYT</sequence>
<dbReference type="Proteomes" id="UP000276133">
    <property type="component" value="Unassembled WGS sequence"/>
</dbReference>
<evidence type="ECO:0000256" key="8">
    <source>
        <dbReference type="ARBA" id="ARBA00023211"/>
    </source>
</evidence>
<dbReference type="GO" id="GO:0005509">
    <property type="term" value="F:calcium ion binding"/>
    <property type="evidence" value="ECO:0007669"/>
    <property type="project" value="InterPro"/>
</dbReference>
<evidence type="ECO:0000256" key="7">
    <source>
        <dbReference type="ARBA" id="ARBA00022837"/>
    </source>
</evidence>
<dbReference type="InterPro" id="IPR013235">
    <property type="entry name" value="PPP_dom"/>
</dbReference>
<dbReference type="InterPro" id="IPR051134">
    <property type="entry name" value="PPP_phosphatase"/>
</dbReference>
<name>A0A3M7S3H8_BRAPC</name>
<evidence type="ECO:0000256" key="6">
    <source>
        <dbReference type="ARBA" id="ARBA00022801"/>
    </source>
</evidence>